<evidence type="ECO:0000313" key="3">
    <source>
        <dbReference type="Proteomes" id="UP000242815"/>
    </source>
</evidence>
<protein>
    <submittedName>
        <fullName evidence="2">DNA (Cytosine-5)-methyltransferase 1/putative restriction endonuclease</fullName>
    </submittedName>
</protein>
<proteinExistence type="predicted"/>
<dbReference type="AlphaFoldDB" id="A0A1I6BP58"/>
<evidence type="ECO:0000259" key="1">
    <source>
        <dbReference type="Pfam" id="PF13391"/>
    </source>
</evidence>
<keyword evidence="2" id="KW-0540">Nuclease</keyword>
<accession>A0A1I6BP58</accession>
<reference evidence="2 3" key="1">
    <citation type="submission" date="2016-10" db="EMBL/GenBank/DDBJ databases">
        <authorList>
            <person name="de Groot N.N."/>
        </authorList>
    </citation>
    <scope>NUCLEOTIDE SEQUENCE [LARGE SCALE GENOMIC DNA]</scope>
    <source>
        <strain evidence="2 3">JCM 18415</strain>
    </source>
</reference>
<dbReference type="InterPro" id="IPR003615">
    <property type="entry name" value="HNH_nuc"/>
</dbReference>
<dbReference type="Proteomes" id="UP000242815">
    <property type="component" value="Unassembled WGS sequence"/>
</dbReference>
<gene>
    <name evidence="2" type="ORF">SAMN05216578_10584</name>
</gene>
<sequence length="253" mass="28646">MARKDWTPEQVKLAFHLYCQLPFGRLHRGNPEVIALANLIERSPSAVAMKLVNFASLDPVITASGRKGLSGASKLDRAVWDQFHADWEGLVLEANRIRQALGDPATDNDLEVENPVADFTGQTRAQLVQQRIGQTFFRRTVLSSYHDRCCITGLSEPRLLLASHIVPWGQDKANRLNPRNGLCLSALYDRAFDQGLITLDEDWRVVLSTALKEPKPPLQQHFQSVEGQRIELPERFMPDSDLMQLHRERIFLG</sequence>
<evidence type="ECO:0000313" key="2">
    <source>
        <dbReference type="EMBL" id="SFQ82691.1"/>
    </source>
</evidence>
<dbReference type="GO" id="GO:0032259">
    <property type="term" value="P:methylation"/>
    <property type="evidence" value="ECO:0007669"/>
    <property type="project" value="UniProtKB-KW"/>
</dbReference>
<organism evidence="2 3">
    <name type="scientific">Halopseudomonas formosensis</name>
    <dbReference type="NCBI Taxonomy" id="1002526"/>
    <lineage>
        <taxon>Bacteria</taxon>
        <taxon>Pseudomonadati</taxon>
        <taxon>Pseudomonadota</taxon>
        <taxon>Gammaproteobacteria</taxon>
        <taxon>Pseudomonadales</taxon>
        <taxon>Pseudomonadaceae</taxon>
        <taxon>Halopseudomonas</taxon>
    </lineage>
</organism>
<dbReference type="Pfam" id="PF13391">
    <property type="entry name" value="HNH_2"/>
    <property type="match status" value="1"/>
</dbReference>
<dbReference type="STRING" id="1002526.SAMN05216578_10584"/>
<feature type="domain" description="HNH nuclease" evidence="1">
    <location>
        <begin position="149"/>
        <end position="200"/>
    </location>
</feature>
<keyword evidence="2" id="KW-0808">Transferase</keyword>
<dbReference type="OrthoDB" id="529575at2"/>
<name>A0A1I6BP58_9GAMM</name>
<keyword evidence="2" id="KW-0378">Hydrolase</keyword>
<keyword evidence="2" id="KW-0489">Methyltransferase</keyword>
<keyword evidence="2" id="KW-0255">Endonuclease</keyword>
<dbReference type="GO" id="GO:0004519">
    <property type="term" value="F:endonuclease activity"/>
    <property type="evidence" value="ECO:0007669"/>
    <property type="project" value="UniProtKB-KW"/>
</dbReference>
<dbReference type="GO" id="GO:0008168">
    <property type="term" value="F:methyltransferase activity"/>
    <property type="evidence" value="ECO:0007669"/>
    <property type="project" value="UniProtKB-KW"/>
</dbReference>
<dbReference type="EMBL" id="FOYD01000005">
    <property type="protein sequence ID" value="SFQ82691.1"/>
    <property type="molecule type" value="Genomic_DNA"/>
</dbReference>